<keyword evidence="2" id="KW-1185">Reference proteome</keyword>
<dbReference type="EMBL" id="JAWDGP010001698">
    <property type="protein sequence ID" value="KAK3789078.1"/>
    <property type="molecule type" value="Genomic_DNA"/>
</dbReference>
<sequence>MMFYEQNVCLSNVKYLCSPTCSRDKESRDFCGVWSGSASRCQTPACSWSQLGVGSGRITDRRQPGPMITLQPAQPSFPSNKTRTFRRLMIPYGFADHKLQASGGAHAPSLGLIKGWSDSHDQDKCTARNTGTIALLSSRGREAMLWICSSFLT</sequence>
<evidence type="ECO:0000313" key="1">
    <source>
        <dbReference type="EMBL" id="KAK3789078.1"/>
    </source>
</evidence>
<dbReference type="AlphaFoldDB" id="A0AAE1AK27"/>
<accession>A0AAE1AK27</accession>
<proteinExistence type="predicted"/>
<dbReference type="Proteomes" id="UP001283361">
    <property type="component" value="Unassembled WGS sequence"/>
</dbReference>
<name>A0AAE1AK27_9GAST</name>
<protein>
    <submittedName>
        <fullName evidence="1">Uncharacterized protein</fullName>
    </submittedName>
</protein>
<organism evidence="1 2">
    <name type="scientific">Elysia crispata</name>
    <name type="common">lettuce slug</name>
    <dbReference type="NCBI Taxonomy" id="231223"/>
    <lineage>
        <taxon>Eukaryota</taxon>
        <taxon>Metazoa</taxon>
        <taxon>Spiralia</taxon>
        <taxon>Lophotrochozoa</taxon>
        <taxon>Mollusca</taxon>
        <taxon>Gastropoda</taxon>
        <taxon>Heterobranchia</taxon>
        <taxon>Euthyneura</taxon>
        <taxon>Panpulmonata</taxon>
        <taxon>Sacoglossa</taxon>
        <taxon>Placobranchoidea</taxon>
        <taxon>Plakobranchidae</taxon>
        <taxon>Elysia</taxon>
    </lineage>
</organism>
<evidence type="ECO:0000313" key="2">
    <source>
        <dbReference type="Proteomes" id="UP001283361"/>
    </source>
</evidence>
<gene>
    <name evidence="1" type="ORF">RRG08_063793</name>
</gene>
<reference evidence="1" key="1">
    <citation type="journal article" date="2023" name="G3 (Bethesda)">
        <title>A reference genome for the long-term kleptoplast-retaining sea slug Elysia crispata morphotype clarki.</title>
        <authorList>
            <person name="Eastman K.E."/>
            <person name="Pendleton A.L."/>
            <person name="Shaikh M.A."/>
            <person name="Suttiyut T."/>
            <person name="Ogas R."/>
            <person name="Tomko P."/>
            <person name="Gavelis G."/>
            <person name="Widhalm J.R."/>
            <person name="Wisecaver J.H."/>
        </authorList>
    </citation>
    <scope>NUCLEOTIDE SEQUENCE</scope>
    <source>
        <strain evidence="1">ECLA1</strain>
    </source>
</reference>
<comment type="caution">
    <text evidence="1">The sequence shown here is derived from an EMBL/GenBank/DDBJ whole genome shotgun (WGS) entry which is preliminary data.</text>
</comment>